<dbReference type="SUPFAM" id="SSF55729">
    <property type="entry name" value="Acyl-CoA N-acyltransferases (Nat)"/>
    <property type="match status" value="1"/>
</dbReference>
<dbReference type="Proteomes" id="UP000199382">
    <property type="component" value="Unassembled WGS sequence"/>
</dbReference>
<dbReference type="InterPro" id="IPR016181">
    <property type="entry name" value="Acyl_CoA_acyltransferase"/>
</dbReference>
<dbReference type="PANTHER" id="PTHR43800:SF1">
    <property type="entry name" value="PEPTIDYL-LYSINE N-ACETYLTRANSFERASE YJAB"/>
    <property type="match status" value="1"/>
</dbReference>
<evidence type="ECO:0000259" key="3">
    <source>
        <dbReference type="PROSITE" id="PS51186"/>
    </source>
</evidence>
<accession>A0A1G8KXP7</accession>
<organism evidence="4 5">
    <name type="scientific">Aliiruegeria lutimaris</name>
    <dbReference type="NCBI Taxonomy" id="571298"/>
    <lineage>
        <taxon>Bacteria</taxon>
        <taxon>Pseudomonadati</taxon>
        <taxon>Pseudomonadota</taxon>
        <taxon>Alphaproteobacteria</taxon>
        <taxon>Rhodobacterales</taxon>
        <taxon>Roseobacteraceae</taxon>
        <taxon>Aliiruegeria</taxon>
    </lineage>
</organism>
<evidence type="ECO:0000256" key="1">
    <source>
        <dbReference type="ARBA" id="ARBA00022679"/>
    </source>
</evidence>
<keyword evidence="2" id="KW-0012">Acyltransferase</keyword>
<sequence>MLNEGCHDVPDGMLAMVVTHLEMRAQVAPRPVPQPEGVELRFHEKPDVDWYRALFRQIGAEEWLWFSRLRLSRDALEKILHHPDVALFSGERDGESLGLLELDFRQEGECELVFFGLAPPLIGGGVGRWLMNSAIEQAWSRPISRFHLHTCTLDHPSALSFYRRSGFVPFRRQVEIAADPRVVGELPESCGPHMPLIR</sequence>
<evidence type="ECO:0000313" key="5">
    <source>
        <dbReference type="Proteomes" id="UP000199382"/>
    </source>
</evidence>
<dbReference type="CDD" id="cd04301">
    <property type="entry name" value="NAT_SF"/>
    <property type="match status" value="1"/>
</dbReference>
<keyword evidence="5" id="KW-1185">Reference proteome</keyword>
<evidence type="ECO:0000256" key="2">
    <source>
        <dbReference type="ARBA" id="ARBA00023315"/>
    </source>
</evidence>
<gene>
    <name evidence="4" type="ORF">SAMN04488026_1003120</name>
</gene>
<dbReference type="STRING" id="571298.SAMN04488026_1003120"/>
<reference evidence="4 5" key="1">
    <citation type="submission" date="2016-10" db="EMBL/GenBank/DDBJ databases">
        <authorList>
            <person name="de Groot N.N."/>
        </authorList>
    </citation>
    <scope>NUCLEOTIDE SEQUENCE [LARGE SCALE GENOMIC DNA]</scope>
    <source>
        <strain evidence="4 5">DSM 25294</strain>
    </source>
</reference>
<dbReference type="AlphaFoldDB" id="A0A1G8KXP7"/>
<protein>
    <submittedName>
        <fullName evidence="4">Acetyltransferase (GNAT) family protein</fullName>
    </submittedName>
</protein>
<dbReference type="EMBL" id="FNEK01000003">
    <property type="protein sequence ID" value="SDI48172.1"/>
    <property type="molecule type" value="Genomic_DNA"/>
</dbReference>
<dbReference type="Pfam" id="PF00583">
    <property type="entry name" value="Acetyltransf_1"/>
    <property type="match status" value="1"/>
</dbReference>
<proteinExistence type="predicted"/>
<keyword evidence="1 4" id="KW-0808">Transferase</keyword>
<dbReference type="GO" id="GO:0016747">
    <property type="term" value="F:acyltransferase activity, transferring groups other than amino-acyl groups"/>
    <property type="evidence" value="ECO:0007669"/>
    <property type="project" value="InterPro"/>
</dbReference>
<dbReference type="InterPro" id="IPR000182">
    <property type="entry name" value="GNAT_dom"/>
</dbReference>
<name>A0A1G8KXP7_9RHOB</name>
<feature type="domain" description="N-acetyltransferase" evidence="3">
    <location>
        <begin position="40"/>
        <end position="198"/>
    </location>
</feature>
<dbReference type="PANTHER" id="PTHR43800">
    <property type="entry name" value="PEPTIDYL-LYSINE N-ACETYLTRANSFERASE YJAB"/>
    <property type="match status" value="1"/>
</dbReference>
<evidence type="ECO:0000313" key="4">
    <source>
        <dbReference type="EMBL" id="SDI48172.1"/>
    </source>
</evidence>
<dbReference type="RefSeq" id="WP_093148964.1">
    <property type="nucleotide sequence ID" value="NZ_FNEK01000003.1"/>
</dbReference>
<dbReference type="OrthoDB" id="275336at2"/>
<dbReference type="Gene3D" id="3.40.630.30">
    <property type="match status" value="1"/>
</dbReference>
<dbReference type="PROSITE" id="PS51186">
    <property type="entry name" value="GNAT"/>
    <property type="match status" value="1"/>
</dbReference>